<feature type="region of interest" description="Disordered" evidence="1">
    <location>
        <begin position="1"/>
        <end position="20"/>
    </location>
</feature>
<gene>
    <name evidence="2" type="ORF">RUM43_007704</name>
</gene>
<proteinExistence type="predicted"/>
<dbReference type="AlphaFoldDB" id="A0AAN8PD61"/>
<evidence type="ECO:0000313" key="3">
    <source>
        <dbReference type="Proteomes" id="UP001372834"/>
    </source>
</evidence>
<dbReference type="Proteomes" id="UP001372834">
    <property type="component" value="Unassembled WGS sequence"/>
</dbReference>
<evidence type="ECO:0000256" key="1">
    <source>
        <dbReference type="SAM" id="MobiDB-lite"/>
    </source>
</evidence>
<name>A0AAN8PD61_POLSC</name>
<reference evidence="2 3" key="1">
    <citation type="submission" date="2023-10" db="EMBL/GenBank/DDBJ databases">
        <title>Genomes of two closely related lineages of the louse Polyplax serrata with different host specificities.</title>
        <authorList>
            <person name="Martinu J."/>
            <person name="Tarabai H."/>
            <person name="Stefka J."/>
            <person name="Hypsa V."/>
        </authorList>
    </citation>
    <scope>NUCLEOTIDE SEQUENCE [LARGE SCALE GENOMIC DNA]</scope>
    <source>
        <strain evidence="2">HR10_N</strain>
    </source>
</reference>
<comment type="caution">
    <text evidence="2">The sequence shown here is derived from an EMBL/GenBank/DDBJ whole genome shotgun (WGS) entry which is preliminary data.</text>
</comment>
<feature type="compositionally biased region" description="Basic and acidic residues" evidence="1">
    <location>
        <begin position="96"/>
        <end position="107"/>
    </location>
</feature>
<feature type="region of interest" description="Disordered" evidence="1">
    <location>
        <begin position="25"/>
        <end position="53"/>
    </location>
</feature>
<feature type="region of interest" description="Disordered" evidence="1">
    <location>
        <begin position="89"/>
        <end position="133"/>
    </location>
</feature>
<dbReference type="EMBL" id="JAWJWE010000003">
    <property type="protein sequence ID" value="KAK6639431.1"/>
    <property type="molecule type" value="Genomic_DNA"/>
</dbReference>
<feature type="compositionally biased region" description="Gly residues" evidence="1">
    <location>
        <begin position="108"/>
        <end position="118"/>
    </location>
</feature>
<organism evidence="2 3">
    <name type="scientific">Polyplax serrata</name>
    <name type="common">Common mouse louse</name>
    <dbReference type="NCBI Taxonomy" id="468196"/>
    <lineage>
        <taxon>Eukaryota</taxon>
        <taxon>Metazoa</taxon>
        <taxon>Ecdysozoa</taxon>
        <taxon>Arthropoda</taxon>
        <taxon>Hexapoda</taxon>
        <taxon>Insecta</taxon>
        <taxon>Pterygota</taxon>
        <taxon>Neoptera</taxon>
        <taxon>Paraneoptera</taxon>
        <taxon>Psocodea</taxon>
        <taxon>Troctomorpha</taxon>
        <taxon>Phthiraptera</taxon>
        <taxon>Anoplura</taxon>
        <taxon>Polyplacidae</taxon>
        <taxon>Polyplax</taxon>
    </lineage>
</organism>
<sequence>MRKEQIDALDDAREKETDRCSDKWFEGRKKQGERGRREREVGGGEVEPDSGGVACTVKPLLAPGASAAPKKHFPSDAFWRGVRCVAGEERKEEDEGWHAGVEKEFRGVEGGQRGGGGKLSMPHPWLLATSEKN</sequence>
<accession>A0AAN8PD61</accession>
<evidence type="ECO:0000313" key="2">
    <source>
        <dbReference type="EMBL" id="KAK6639431.1"/>
    </source>
</evidence>
<protein>
    <submittedName>
        <fullName evidence="2">Uncharacterized protein</fullName>
    </submittedName>
</protein>
<feature type="compositionally biased region" description="Basic and acidic residues" evidence="1">
    <location>
        <begin position="25"/>
        <end position="42"/>
    </location>
</feature>